<evidence type="ECO:0000259" key="6">
    <source>
        <dbReference type="Pfam" id="PF13087"/>
    </source>
</evidence>
<reference evidence="8 9" key="1">
    <citation type="journal article" date="2015" name="Int. J. Syst. Evol. Microbiol.">
        <title>Flavisolibacter ginsenosidimutans sp. nov., with ginsenoside-converting activity isolated from soil used for cultivating ginseng.</title>
        <authorList>
            <person name="Zhao Y."/>
            <person name="Liu Q."/>
            <person name="Kang M.S."/>
            <person name="Jin F."/>
            <person name="Yu H."/>
            <person name="Im W.T."/>
        </authorList>
    </citation>
    <scope>NUCLEOTIDE SEQUENCE [LARGE SCALE GENOMIC DNA]</scope>
    <source>
        <strain evidence="8 9">Gsoil 636</strain>
    </source>
</reference>
<proteinExistence type="predicted"/>
<protein>
    <submittedName>
        <fullName evidence="8">AAA family ATPase</fullName>
    </submittedName>
</protein>
<dbReference type="EMBL" id="CP042433">
    <property type="protein sequence ID" value="QEC55273.1"/>
    <property type="molecule type" value="Genomic_DNA"/>
</dbReference>
<evidence type="ECO:0000256" key="3">
    <source>
        <dbReference type="ARBA" id="ARBA00022806"/>
    </source>
</evidence>
<dbReference type="InterPro" id="IPR041679">
    <property type="entry name" value="DNA2/NAM7-like_C"/>
</dbReference>
<keyword evidence="3" id="KW-0347">Helicase</keyword>
<evidence type="ECO:0000313" key="9">
    <source>
        <dbReference type="Proteomes" id="UP000321204"/>
    </source>
</evidence>
<dbReference type="KEGG" id="fgg:FSB75_04915"/>
<dbReference type="InterPro" id="IPR027417">
    <property type="entry name" value="P-loop_NTPase"/>
</dbReference>
<dbReference type="SUPFAM" id="SSF55874">
    <property type="entry name" value="ATPase domain of HSP90 chaperone/DNA topoisomerase II/histidine kinase"/>
    <property type="match status" value="1"/>
</dbReference>
<feature type="domain" description="Sacsin/Nov" evidence="7">
    <location>
        <begin position="65"/>
        <end position="149"/>
    </location>
</feature>
<dbReference type="NCBIfam" id="NF047352">
    <property type="entry name" value="P_loop_sacsin"/>
    <property type="match status" value="1"/>
</dbReference>
<dbReference type="PANTHER" id="PTHR43788">
    <property type="entry name" value="DNA2/NAM7 HELICASE FAMILY MEMBER"/>
    <property type="match status" value="1"/>
</dbReference>
<dbReference type="Pfam" id="PF13087">
    <property type="entry name" value="AAA_12"/>
    <property type="match status" value="1"/>
</dbReference>
<dbReference type="InterPro" id="IPR036890">
    <property type="entry name" value="HATPase_C_sf"/>
</dbReference>
<dbReference type="OrthoDB" id="9757917at2"/>
<dbReference type="GO" id="GO:0043139">
    <property type="term" value="F:5'-3' DNA helicase activity"/>
    <property type="evidence" value="ECO:0007669"/>
    <property type="project" value="TreeGrafter"/>
</dbReference>
<name>A0A5B8UFL7_9BACT</name>
<dbReference type="Pfam" id="PF25794">
    <property type="entry name" value="SACS"/>
    <property type="match status" value="1"/>
</dbReference>
<evidence type="ECO:0000256" key="5">
    <source>
        <dbReference type="SAM" id="Coils"/>
    </source>
</evidence>
<dbReference type="Gene3D" id="3.30.565.10">
    <property type="entry name" value="Histidine kinase-like ATPase, C-terminal domain"/>
    <property type="match status" value="1"/>
</dbReference>
<keyword evidence="2" id="KW-0378">Hydrolase</keyword>
<dbReference type="InterPro" id="IPR050534">
    <property type="entry name" value="Coronavir_polyprotein_1ab"/>
</dbReference>
<dbReference type="GO" id="GO:0016787">
    <property type="term" value="F:hydrolase activity"/>
    <property type="evidence" value="ECO:0007669"/>
    <property type="project" value="UniProtKB-KW"/>
</dbReference>
<dbReference type="InterPro" id="IPR058210">
    <property type="entry name" value="SACS/Nov_dom"/>
</dbReference>
<sequence>MEIKNIIQYRSFYKTTRPVSPLLQEDFIGNYYIEEATGEKQFGWFTMYHGDRDGFSTPEAGIENFLQSFLDMAKDGQAVYEFLQNAVDAGSTHYTMVWGQDEVDGNYYLLVANNGEMFTPNSIRSILNVGSSTKNADSRTIGKFGIGFKLAHRLVGKDNGLQELINESSGPLLFSWKNDELARLAKGSDPMPMDIQVTKNEKGEIVIKDEYPWLFKILITCFPCLPENSKVVDLPKMVTGKKAELSPFSRAEYEVLSRWVRKSRHILSKETYNEGALFFIKLGSGKETELAEKNLKGGVRFALAILRETADVGTRKDKILQTVQLNDDEPITYPDLSFIKLTVDKETDRDTYAYVRFGVHDYEDLTLEQKKKISQESNIEALFGFRRHFQISDYFLGAPNLYLYFPLSEEVHNFNYILHSNAFYKGSSRTFLHKGSSKEDGINERLFKTIVDKVDRELARLSSSTNEEERELFLDFYAALLTSERSLNQDRKWIEEPYIDQIDNLLTKYIPVKSSYNSTGFEVSDDVENVFFKKTQVDVDLDSWDLANLRWFYWGEEADVRTRLNAFSKMGVEEFGIYDLLTAHDSISDHLNEWIKDDPAKAKVILQEIANLDGELVKDPVFKKNLFNTKLLKFTNGEFISISEFQEKERDGYFIIFNKLNEIRDLLSKLGLLYTNENFDDYNFNPKYFSFFTGDSQVKSYTTLTRLFSKVVADEKLGKLTVNEKHRIFEAFRTFNESPGERMGELKLARNNNHVHACFKNLYAKSTIPWLHKFCISSVENHASYKNYLLDKLEGLYQGIIYPYWSEVASYVANNPGRAKETLDSIVDAYEKSDWPEKYNFLLNTPTLVIFNSSVVESENVYYNSDLLALPDERFENIQSTVLRYFQVHIPDKCLLPYLDKQPFSSACCNLQLDLEEAESSFEDVDNLLLFSKTCDLGFFDSNYVQFQNGKYWIGSTVKKQISTTKTAVVNYVEKYHSGEFVLIPENFAGYKGDIELTGSKLIEHLIGLFKECENLELELDLVEIILQERFEDKKSLLKKLTYTNLDAGWIEERQNELYIKLLKAVIEGEITPTELQEIHNKISIFMGEQQIIIGEIDSAHDSIEVTRVDKMITLSQSQVLNLESADNIKLIQSFHDEAKKRDLVNQTTADKLFKLSSTGITEELVERFKDRLEENKLENSHQLLFVLLSGYFKKEDLKDYSLKSFTNTWYTLEDQVFFPTEENREFVDHVHVLSDDYSDLQSLLQLNDFEAFNYGENEDDLMAPRFLFVGGCNPEVLESDANIHDKLTYLYKGWANTLPQNRHYKRGQDWEEYLGIRPQEYLLNGICIAGEQLPEEFLAWHNNEKKKDDFFIAIGIHVNESPLQKLRRYLIGELKQLPKEIEVGKFSDQLLLNTLNGVAGSFLHLKAVPLIFQEHDKERLALLEQIVNSLVDSEVGQYPVVIHKTDNSFRILDSHENSVYYIKEDLYNKLKLFERNNLEQVYAAYPLLRLTPSLNEKIVENSIELEFEMRFVLQEDRVEHDEPFYRQWKEEHEIELYKEKEILYDVYIETEDKDVKVARIADGSFYVDERDDISKIHYLQNSTLENLREDLGDDYEELSESIDDLIHRRNVMLASIYNTLNAAGKGEVNNAHLEALQAAFKEENLKQERNELIEEIKSNNDYSYEWFDSYLKFLLTFESKQDTTKQKSISFQAIKQYLINDEISNRYFLLCGASSMIPLNIEDFEDFKITLVIKNKQNETIIVEGVSKKGQDLLIYCREPITQATIRLFKDVIQVKISFSPVIDLLQRLYNAFTNRHYLETWEEIKDVLPSLHFIYGPPGTGKTTTLCCSIINGIKEKYNARYLILTPTNKAADVLCKKLLIPAANPNDKVGIKLKELAKASKHVSITRVGKPTDPELEALQESVYSDSVDMKLLDCTNVIASTIHRVPYFEVFDEDNDESLRLFELPNHWDYVIFDESSMINLPYLVFAILSIYKFNPNAKFIVAGDPKQIPPVVDVNDKDLEELDIQDENVYTMMSVNSFKRSEQVLRGIDKITNLETQYRSVKHIGQLFSSLSYSGLLKHDREQQNDKAKILPASFAKLLNKNVTFIDIPLNVDNSIFKISKLLYSSYHIYSAIFVAELLKYLDSLLDAKESWTVGLIAPYKAQAILLNKLVTSYGLSEKLKVYSDTVHGFQGDECDIVFFISNPNNYYYTGHPRCLLSKEYIYNVAISRARDYLVILHPFESIKANTFINSVCSSYDKYFEHPVIRKSSDFEKHIFGQKDFIEKNSYITGHDNVNVFGQIEMKYFIKANEGAIDIQLRKFES</sequence>
<organism evidence="8 9">
    <name type="scientific">Flavisolibacter ginsenosidimutans</name>
    <dbReference type="NCBI Taxonomy" id="661481"/>
    <lineage>
        <taxon>Bacteria</taxon>
        <taxon>Pseudomonadati</taxon>
        <taxon>Bacteroidota</taxon>
        <taxon>Chitinophagia</taxon>
        <taxon>Chitinophagales</taxon>
        <taxon>Chitinophagaceae</taxon>
        <taxon>Flavisolibacter</taxon>
    </lineage>
</organism>
<dbReference type="PANTHER" id="PTHR43788:SF8">
    <property type="entry name" value="DNA-BINDING PROTEIN SMUBP-2"/>
    <property type="match status" value="1"/>
</dbReference>
<keyword evidence="4" id="KW-0067">ATP-binding</keyword>
<keyword evidence="5" id="KW-0175">Coiled coil</keyword>
<evidence type="ECO:0000259" key="7">
    <source>
        <dbReference type="Pfam" id="PF25794"/>
    </source>
</evidence>
<dbReference type="Pfam" id="PF13245">
    <property type="entry name" value="AAA_19"/>
    <property type="match status" value="1"/>
</dbReference>
<feature type="coiled-coil region" evidence="5">
    <location>
        <begin position="1582"/>
        <end position="1609"/>
    </location>
</feature>
<keyword evidence="1" id="KW-0547">Nucleotide-binding</keyword>
<dbReference type="RefSeq" id="WP_146783642.1">
    <property type="nucleotide sequence ID" value="NZ_BAABIO010000006.1"/>
</dbReference>
<evidence type="ECO:0000256" key="2">
    <source>
        <dbReference type="ARBA" id="ARBA00022801"/>
    </source>
</evidence>
<keyword evidence="9" id="KW-1185">Reference proteome</keyword>
<dbReference type="Gene3D" id="3.40.50.300">
    <property type="entry name" value="P-loop containing nucleotide triphosphate hydrolases"/>
    <property type="match status" value="2"/>
</dbReference>
<accession>A0A5B8UFL7</accession>
<evidence type="ECO:0000313" key="8">
    <source>
        <dbReference type="EMBL" id="QEC55273.1"/>
    </source>
</evidence>
<dbReference type="CDD" id="cd18808">
    <property type="entry name" value="SF1_C_Upf1"/>
    <property type="match status" value="1"/>
</dbReference>
<dbReference type="InterPro" id="IPR047187">
    <property type="entry name" value="SF1_C_Upf1"/>
</dbReference>
<evidence type="ECO:0000256" key="4">
    <source>
        <dbReference type="ARBA" id="ARBA00022840"/>
    </source>
</evidence>
<dbReference type="SUPFAM" id="SSF52540">
    <property type="entry name" value="P-loop containing nucleoside triphosphate hydrolases"/>
    <property type="match status" value="1"/>
</dbReference>
<feature type="domain" description="DNA2/NAM7 helicase-like C-terminal" evidence="6">
    <location>
        <begin position="2030"/>
        <end position="2222"/>
    </location>
</feature>
<dbReference type="GO" id="GO:0005524">
    <property type="term" value="F:ATP binding"/>
    <property type="evidence" value="ECO:0007669"/>
    <property type="project" value="UniProtKB-KW"/>
</dbReference>
<dbReference type="Proteomes" id="UP000321204">
    <property type="component" value="Chromosome"/>
</dbReference>
<evidence type="ECO:0000256" key="1">
    <source>
        <dbReference type="ARBA" id="ARBA00022741"/>
    </source>
</evidence>
<gene>
    <name evidence="8" type="ORF">FSB75_04915</name>
</gene>